<dbReference type="STRING" id="905079.L1J7W0"/>
<proteinExistence type="predicted"/>
<evidence type="ECO:0000313" key="4">
    <source>
        <dbReference type="Proteomes" id="UP000011087"/>
    </source>
</evidence>
<accession>L1J7W0</accession>
<gene>
    <name evidence="2" type="ORF">GUITHDRAFT_109392</name>
</gene>
<dbReference type="GeneID" id="17301293"/>
<reference evidence="3" key="3">
    <citation type="submission" date="2015-06" db="UniProtKB">
        <authorList>
            <consortium name="EnsemblProtists"/>
        </authorList>
    </citation>
    <scope>IDENTIFICATION</scope>
</reference>
<dbReference type="Pfam" id="PF08603">
    <property type="entry name" value="CAP_C"/>
    <property type="match status" value="1"/>
</dbReference>
<evidence type="ECO:0000259" key="1">
    <source>
        <dbReference type="Pfam" id="PF08603"/>
    </source>
</evidence>
<sequence length="310" mass="34280">MFNSTVAADVLSANISRPVRDIDWDPPVLFDPRSSAATPSRGPLIAELTVQDVQKRFPTASMEEIEEFVRLQQQNIALLSQIRQKRSEYCRAIRNNMGEVVFTHTAGSPRTIQENGKFIVENYAGSNLIKIDCKTKENVHIRNCRGVDGTLNIKVDGLTSNLYVENCTGIRVLVEAILFSGAAVECSNIDLVIGAELPGFLLRNIRGASLTFCPDNIDGAIESVNCSEVSLHCVFRNGFLTLNTHDLVNASAKYIATLPSTVCTRIIRTRGEANAVVKHEARARGSIENDIEIEWKKRMKGKLSQEVYGL</sequence>
<evidence type="ECO:0000313" key="3">
    <source>
        <dbReference type="EnsemblProtists" id="EKX44616"/>
    </source>
</evidence>
<dbReference type="HOGENOM" id="CLU_898484_0_0_1"/>
<dbReference type="AlphaFoldDB" id="L1J7W0"/>
<dbReference type="GO" id="GO:0007010">
    <property type="term" value="P:cytoskeleton organization"/>
    <property type="evidence" value="ECO:0007669"/>
    <property type="project" value="InterPro"/>
</dbReference>
<dbReference type="RefSeq" id="XP_005831596.1">
    <property type="nucleotide sequence ID" value="XM_005831539.1"/>
</dbReference>
<reference evidence="2 4" key="1">
    <citation type="journal article" date="2012" name="Nature">
        <title>Algal genomes reveal evolutionary mosaicism and the fate of nucleomorphs.</title>
        <authorList>
            <consortium name="DOE Joint Genome Institute"/>
            <person name="Curtis B.A."/>
            <person name="Tanifuji G."/>
            <person name="Burki F."/>
            <person name="Gruber A."/>
            <person name="Irimia M."/>
            <person name="Maruyama S."/>
            <person name="Arias M.C."/>
            <person name="Ball S.G."/>
            <person name="Gile G.H."/>
            <person name="Hirakawa Y."/>
            <person name="Hopkins J.F."/>
            <person name="Kuo A."/>
            <person name="Rensing S.A."/>
            <person name="Schmutz J."/>
            <person name="Symeonidi A."/>
            <person name="Elias M."/>
            <person name="Eveleigh R.J."/>
            <person name="Herman E.K."/>
            <person name="Klute M.J."/>
            <person name="Nakayama T."/>
            <person name="Obornik M."/>
            <person name="Reyes-Prieto A."/>
            <person name="Armbrust E.V."/>
            <person name="Aves S.J."/>
            <person name="Beiko R.G."/>
            <person name="Coutinho P."/>
            <person name="Dacks J.B."/>
            <person name="Durnford D.G."/>
            <person name="Fast N.M."/>
            <person name="Green B.R."/>
            <person name="Grisdale C.J."/>
            <person name="Hempel F."/>
            <person name="Henrissat B."/>
            <person name="Hoppner M.P."/>
            <person name="Ishida K."/>
            <person name="Kim E."/>
            <person name="Koreny L."/>
            <person name="Kroth P.G."/>
            <person name="Liu Y."/>
            <person name="Malik S.B."/>
            <person name="Maier U.G."/>
            <person name="McRose D."/>
            <person name="Mock T."/>
            <person name="Neilson J.A."/>
            <person name="Onodera N.T."/>
            <person name="Poole A.M."/>
            <person name="Pritham E.J."/>
            <person name="Richards T.A."/>
            <person name="Rocap G."/>
            <person name="Roy S.W."/>
            <person name="Sarai C."/>
            <person name="Schaack S."/>
            <person name="Shirato S."/>
            <person name="Slamovits C.H."/>
            <person name="Spencer D.F."/>
            <person name="Suzuki S."/>
            <person name="Worden A.Z."/>
            <person name="Zauner S."/>
            <person name="Barry K."/>
            <person name="Bell C."/>
            <person name="Bharti A.K."/>
            <person name="Crow J.A."/>
            <person name="Grimwood J."/>
            <person name="Kramer R."/>
            <person name="Lindquist E."/>
            <person name="Lucas S."/>
            <person name="Salamov A."/>
            <person name="McFadden G.I."/>
            <person name="Lane C.E."/>
            <person name="Keeling P.J."/>
            <person name="Gray M.W."/>
            <person name="Grigoriev I.V."/>
            <person name="Archibald J.M."/>
        </authorList>
    </citation>
    <scope>NUCLEOTIDE SEQUENCE</scope>
    <source>
        <strain evidence="2 4">CCMP2712</strain>
    </source>
</reference>
<dbReference type="Proteomes" id="UP000011087">
    <property type="component" value="Unassembled WGS sequence"/>
</dbReference>
<keyword evidence="4" id="KW-1185">Reference proteome</keyword>
<dbReference type="PaxDb" id="55529-EKX44616"/>
<dbReference type="EMBL" id="JH993003">
    <property type="protein sequence ID" value="EKX44616.1"/>
    <property type="molecule type" value="Genomic_DNA"/>
</dbReference>
<dbReference type="Gene3D" id="2.160.20.70">
    <property type="match status" value="1"/>
</dbReference>
<dbReference type="EnsemblProtists" id="EKX44616">
    <property type="protein sequence ID" value="EKX44616"/>
    <property type="gene ID" value="GUITHDRAFT_109392"/>
</dbReference>
<dbReference type="GO" id="GO:0003779">
    <property type="term" value="F:actin binding"/>
    <property type="evidence" value="ECO:0007669"/>
    <property type="project" value="InterPro"/>
</dbReference>
<protein>
    <recommendedName>
        <fullName evidence="1">Adenylate cyclase-associated CAP C-terminal domain-containing protein</fullName>
    </recommendedName>
</protein>
<dbReference type="InterPro" id="IPR016098">
    <property type="entry name" value="CAP/MinC_C"/>
</dbReference>
<dbReference type="KEGG" id="gtt:GUITHDRAFT_109392"/>
<dbReference type="SUPFAM" id="SSF69340">
    <property type="entry name" value="C-terminal domain of adenylylcyclase associated protein"/>
    <property type="match status" value="1"/>
</dbReference>
<reference evidence="4" key="2">
    <citation type="submission" date="2012-11" db="EMBL/GenBank/DDBJ databases">
        <authorList>
            <person name="Kuo A."/>
            <person name="Curtis B.A."/>
            <person name="Tanifuji G."/>
            <person name="Burki F."/>
            <person name="Gruber A."/>
            <person name="Irimia M."/>
            <person name="Maruyama S."/>
            <person name="Arias M.C."/>
            <person name="Ball S.G."/>
            <person name="Gile G.H."/>
            <person name="Hirakawa Y."/>
            <person name="Hopkins J.F."/>
            <person name="Rensing S.A."/>
            <person name="Schmutz J."/>
            <person name="Symeonidi A."/>
            <person name="Elias M."/>
            <person name="Eveleigh R.J."/>
            <person name="Herman E.K."/>
            <person name="Klute M.J."/>
            <person name="Nakayama T."/>
            <person name="Obornik M."/>
            <person name="Reyes-Prieto A."/>
            <person name="Armbrust E.V."/>
            <person name="Aves S.J."/>
            <person name="Beiko R.G."/>
            <person name="Coutinho P."/>
            <person name="Dacks J.B."/>
            <person name="Durnford D.G."/>
            <person name="Fast N.M."/>
            <person name="Green B.R."/>
            <person name="Grisdale C."/>
            <person name="Hempe F."/>
            <person name="Henrissat B."/>
            <person name="Hoppner M.P."/>
            <person name="Ishida K.-I."/>
            <person name="Kim E."/>
            <person name="Koreny L."/>
            <person name="Kroth P.G."/>
            <person name="Liu Y."/>
            <person name="Malik S.-B."/>
            <person name="Maier U.G."/>
            <person name="McRose D."/>
            <person name="Mock T."/>
            <person name="Neilson J.A."/>
            <person name="Onodera N.T."/>
            <person name="Poole A.M."/>
            <person name="Pritham E.J."/>
            <person name="Richards T.A."/>
            <person name="Rocap G."/>
            <person name="Roy S.W."/>
            <person name="Sarai C."/>
            <person name="Schaack S."/>
            <person name="Shirato S."/>
            <person name="Slamovits C.H."/>
            <person name="Spencer D.F."/>
            <person name="Suzuki S."/>
            <person name="Worden A.Z."/>
            <person name="Zauner S."/>
            <person name="Barry K."/>
            <person name="Bell C."/>
            <person name="Bharti A.K."/>
            <person name="Crow J.A."/>
            <person name="Grimwood J."/>
            <person name="Kramer R."/>
            <person name="Lindquist E."/>
            <person name="Lucas S."/>
            <person name="Salamov A."/>
            <person name="McFadden G.I."/>
            <person name="Lane C.E."/>
            <person name="Keeling P.J."/>
            <person name="Gray M.W."/>
            <person name="Grigoriev I.V."/>
            <person name="Archibald J.M."/>
        </authorList>
    </citation>
    <scope>NUCLEOTIDE SEQUENCE</scope>
    <source>
        <strain evidence="4">CCMP2712</strain>
    </source>
</reference>
<organism evidence="2">
    <name type="scientific">Guillardia theta (strain CCMP2712)</name>
    <name type="common">Cryptophyte</name>
    <dbReference type="NCBI Taxonomy" id="905079"/>
    <lineage>
        <taxon>Eukaryota</taxon>
        <taxon>Cryptophyceae</taxon>
        <taxon>Pyrenomonadales</taxon>
        <taxon>Geminigeraceae</taxon>
        <taxon>Guillardia</taxon>
    </lineage>
</organism>
<dbReference type="InterPro" id="IPR036223">
    <property type="entry name" value="CAP_C_sf"/>
</dbReference>
<evidence type="ECO:0000313" key="2">
    <source>
        <dbReference type="EMBL" id="EKX44616.1"/>
    </source>
</evidence>
<dbReference type="InterPro" id="IPR013912">
    <property type="entry name" value="Adenylate_cyclase-assoc_CAP_C"/>
</dbReference>
<feature type="domain" description="Adenylate cyclase-associated CAP C-terminal" evidence="1">
    <location>
        <begin position="110"/>
        <end position="232"/>
    </location>
</feature>
<name>L1J7W0_GUITC</name>